<feature type="non-terminal residue" evidence="1">
    <location>
        <position position="192"/>
    </location>
</feature>
<name>A0A6A7AJ64_9PLEO</name>
<protein>
    <submittedName>
        <fullName evidence="1">Uncharacterized protein</fullName>
    </submittedName>
</protein>
<dbReference type="AlphaFoldDB" id="A0A6A7AJ64"/>
<dbReference type="EMBL" id="MU006217">
    <property type="protein sequence ID" value="KAF2832737.1"/>
    <property type="molecule type" value="Genomic_DNA"/>
</dbReference>
<accession>A0A6A7AJ64</accession>
<keyword evidence="2" id="KW-1185">Reference proteome</keyword>
<gene>
    <name evidence="1" type="ORF">CC86DRAFT_366437</name>
</gene>
<dbReference type="Proteomes" id="UP000799424">
    <property type="component" value="Unassembled WGS sequence"/>
</dbReference>
<sequence length="192" mass="22040">MNFNIRSPWPGPTSCLHLLRISRQIRAETLPLFKNLVLRLPLHDAMDYMRTLDFDDRGLMRQLCTKLIIDVPRGFGGYVNILPLIKTRTLAPNVEIEIVPPGGNDWHGRRQLKWKAILDELFGSGVADFAECEERQIGLQKEMQYFRDEVFCKGISAVHLKFLDEDLEAPRVSVDVKCGNRAEMKKKVDCSI</sequence>
<evidence type="ECO:0000313" key="1">
    <source>
        <dbReference type="EMBL" id="KAF2832737.1"/>
    </source>
</evidence>
<organism evidence="1 2">
    <name type="scientific">Ophiobolus disseminans</name>
    <dbReference type="NCBI Taxonomy" id="1469910"/>
    <lineage>
        <taxon>Eukaryota</taxon>
        <taxon>Fungi</taxon>
        <taxon>Dikarya</taxon>
        <taxon>Ascomycota</taxon>
        <taxon>Pezizomycotina</taxon>
        <taxon>Dothideomycetes</taxon>
        <taxon>Pleosporomycetidae</taxon>
        <taxon>Pleosporales</taxon>
        <taxon>Pleosporineae</taxon>
        <taxon>Phaeosphaeriaceae</taxon>
        <taxon>Ophiobolus</taxon>
    </lineage>
</organism>
<proteinExistence type="predicted"/>
<reference evidence="1" key="1">
    <citation type="journal article" date="2020" name="Stud. Mycol.">
        <title>101 Dothideomycetes genomes: a test case for predicting lifestyles and emergence of pathogens.</title>
        <authorList>
            <person name="Haridas S."/>
            <person name="Albert R."/>
            <person name="Binder M."/>
            <person name="Bloem J."/>
            <person name="Labutti K."/>
            <person name="Salamov A."/>
            <person name="Andreopoulos B."/>
            <person name="Baker S."/>
            <person name="Barry K."/>
            <person name="Bills G."/>
            <person name="Bluhm B."/>
            <person name="Cannon C."/>
            <person name="Castanera R."/>
            <person name="Culley D."/>
            <person name="Daum C."/>
            <person name="Ezra D."/>
            <person name="Gonzalez J."/>
            <person name="Henrissat B."/>
            <person name="Kuo A."/>
            <person name="Liang C."/>
            <person name="Lipzen A."/>
            <person name="Lutzoni F."/>
            <person name="Magnuson J."/>
            <person name="Mondo S."/>
            <person name="Nolan M."/>
            <person name="Ohm R."/>
            <person name="Pangilinan J."/>
            <person name="Park H.-J."/>
            <person name="Ramirez L."/>
            <person name="Alfaro M."/>
            <person name="Sun H."/>
            <person name="Tritt A."/>
            <person name="Yoshinaga Y."/>
            <person name="Zwiers L.-H."/>
            <person name="Turgeon B."/>
            <person name="Goodwin S."/>
            <person name="Spatafora J."/>
            <person name="Crous P."/>
            <person name="Grigoriev I."/>
        </authorList>
    </citation>
    <scope>NUCLEOTIDE SEQUENCE</scope>
    <source>
        <strain evidence="1">CBS 113818</strain>
    </source>
</reference>
<evidence type="ECO:0000313" key="2">
    <source>
        <dbReference type="Proteomes" id="UP000799424"/>
    </source>
</evidence>